<dbReference type="OrthoDB" id="7978292at2759"/>
<evidence type="ECO:0000313" key="2">
    <source>
        <dbReference type="EMBL" id="KAH9368913.1"/>
    </source>
</evidence>
<comment type="caution">
    <text evidence="2">The sequence shown here is derived from an EMBL/GenBank/DDBJ whole genome shotgun (WGS) entry which is preliminary data.</text>
</comment>
<feature type="compositionally biased region" description="Low complexity" evidence="1">
    <location>
        <begin position="386"/>
        <end position="402"/>
    </location>
</feature>
<sequence>MNPTTAYVPWTPGINAPRLPLPRTVILKLTDNTNLAEADPSAIGQAVQQAAHLTKQECRDIFIKLRRRQNLLAVDAYRDSAAAKLLALQQIALLGNSHPTITYEANNPNNAQGVIHGVSLDLSEDFLQSELLVPSRKILRFRRLGQTASLLITIEGPSLPRHAVLCSTVFRLYPPRPNSQQCLHCFSLEHRTLVCPNRNVFLRCATCGTKFPPDQSPSDTRHDCEPRCVNCSGEHPATDPNCPARDEATKVLRERTRTLRRRYMKTQEQPPLISSANDWPALPTSNRFELLASSRSRSKGREKSPHGLKNRNRSRSKRREKSPHGFKNRNRSRSQRRGQRVGLKINHSLLPQTLGYPLRLDSRKHEVISNVPCVNSPAPPPTRQVSGPANPSSPTSTPSVNPLAANTSPPQTMHPTTASLPSPTPQVNPLSAPTSSSQVVQPIFTHIDIQNIVRATLDQILPSLLEQLVPSIVSQALSPILAALQELTARLASLEDDRLPHKRTTTATEDCDSMQNE</sequence>
<name>A0A9J6G284_HAELO</name>
<feature type="region of interest" description="Disordered" evidence="1">
    <location>
        <begin position="371"/>
        <end position="434"/>
    </location>
</feature>
<gene>
    <name evidence="2" type="ORF">HPB48_004412</name>
</gene>
<organism evidence="2 3">
    <name type="scientific">Haemaphysalis longicornis</name>
    <name type="common">Bush tick</name>
    <dbReference type="NCBI Taxonomy" id="44386"/>
    <lineage>
        <taxon>Eukaryota</taxon>
        <taxon>Metazoa</taxon>
        <taxon>Ecdysozoa</taxon>
        <taxon>Arthropoda</taxon>
        <taxon>Chelicerata</taxon>
        <taxon>Arachnida</taxon>
        <taxon>Acari</taxon>
        <taxon>Parasitiformes</taxon>
        <taxon>Ixodida</taxon>
        <taxon>Ixodoidea</taxon>
        <taxon>Ixodidae</taxon>
        <taxon>Haemaphysalinae</taxon>
        <taxon>Haemaphysalis</taxon>
    </lineage>
</organism>
<feature type="region of interest" description="Disordered" evidence="1">
    <location>
        <begin position="291"/>
        <end position="346"/>
    </location>
</feature>
<dbReference type="EMBL" id="JABSTR010000004">
    <property type="protein sequence ID" value="KAH9368913.1"/>
    <property type="molecule type" value="Genomic_DNA"/>
</dbReference>
<dbReference type="VEuPathDB" id="VectorBase:HLOH_049956"/>
<evidence type="ECO:0000256" key="1">
    <source>
        <dbReference type="SAM" id="MobiDB-lite"/>
    </source>
</evidence>
<dbReference type="AlphaFoldDB" id="A0A9J6G284"/>
<accession>A0A9J6G284</accession>
<proteinExistence type="predicted"/>
<protein>
    <submittedName>
        <fullName evidence="2">Uncharacterized protein</fullName>
    </submittedName>
</protein>
<dbReference type="OMA" id="HTHIPEH"/>
<keyword evidence="3" id="KW-1185">Reference proteome</keyword>
<feature type="compositionally biased region" description="Polar residues" evidence="1">
    <location>
        <begin position="404"/>
        <end position="434"/>
    </location>
</feature>
<dbReference type="Proteomes" id="UP000821853">
    <property type="component" value="Chromosome 2"/>
</dbReference>
<reference evidence="2 3" key="1">
    <citation type="journal article" date="2020" name="Cell">
        <title>Large-Scale Comparative Analyses of Tick Genomes Elucidate Their Genetic Diversity and Vector Capacities.</title>
        <authorList>
            <consortium name="Tick Genome and Microbiome Consortium (TIGMIC)"/>
            <person name="Jia N."/>
            <person name="Wang J."/>
            <person name="Shi W."/>
            <person name="Du L."/>
            <person name="Sun Y."/>
            <person name="Zhan W."/>
            <person name="Jiang J.F."/>
            <person name="Wang Q."/>
            <person name="Zhang B."/>
            <person name="Ji P."/>
            <person name="Bell-Sakyi L."/>
            <person name="Cui X.M."/>
            <person name="Yuan T.T."/>
            <person name="Jiang B.G."/>
            <person name="Yang W.F."/>
            <person name="Lam T.T."/>
            <person name="Chang Q.C."/>
            <person name="Ding S.J."/>
            <person name="Wang X.J."/>
            <person name="Zhu J.G."/>
            <person name="Ruan X.D."/>
            <person name="Zhao L."/>
            <person name="Wei J.T."/>
            <person name="Ye R.Z."/>
            <person name="Que T.C."/>
            <person name="Du C.H."/>
            <person name="Zhou Y.H."/>
            <person name="Cheng J.X."/>
            <person name="Dai P.F."/>
            <person name="Guo W.B."/>
            <person name="Han X.H."/>
            <person name="Huang E.J."/>
            <person name="Li L.F."/>
            <person name="Wei W."/>
            <person name="Gao Y.C."/>
            <person name="Liu J.Z."/>
            <person name="Shao H.Z."/>
            <person name="Wang X."/>
            <person name="Wang C.C."/>
            <person name="Yang T.C."/>
            <person name="Huo Q.B."/>
            <person name="Li W."/>
            <person name="Chen H.Y."/>
            <person name="Chen S.E."/>
            <person name="Zhou L.G."/>
            <person name="Ni X.B."/>
            <person name="Tian J.H."/>
            <person name="Sheng Y."/>
            <person name="Liu T."/>
            <person name="Pan Y.S."/>
            <person name="Xia L.Y."/>
            <person name="Li J."/>
            <person name="Zhao F."/>
            <person name="Cao W.C."/>
        </authorList>
    </citation>
    <scope>NUCLEOTIDE SEQUENCE [LARGE SCALE GENOMIC DNA]</scope>
    <source>
        <strain evidence="2">HaeL-2018</strain>
    </source>
</reference>
<evidence type="ECO:0000313" key="3">
    <source>
        <dbReference type="Proteomes" id="UP000821853"/>
    </source>
</evidence>
<feature type="compositionally biased region" description="Basic residues" evidence="1">
    <location>
        <begin position="306"/>
        <end position="339"/>
    </location>
</feature>